<dbReference type="PANTHER" id="PTHR42208:SF1">
    <property type="entry name" value="HEAVY METAL TRANSPORTER"/>
    <property type="match status" value="1"/>
</dbReference>
<dbReference type="InterPro" id="IPR039447">
    <property type="entry name" value="UreH-like_TM_dom"/>
</dbReference>
<dbReference type="AlphaFoldDB" id="A0A3B0YH91"/>
<proteinExistence type="predicted"/>
<feature type="transmembrane region" description="Helical" evidence="1">
    <location>
        <begin position="125"/>
        <end position="148"/>
    </location>
</feature>
<reference evidence="3" key="1">
    <citation type="submission" date="2018-06" db="EMBL/GenBank/DDBJ databases">
        <authorList>
            <person name="Zhirakovskaya E."/>
        </authorList>
    </citation>
    <scope>NUCLEOTIDE SEQUENCE</scope>
</reference>
<feature type="transmembrane region" description="Helical" evidence="1">
    <location>
        <begin position="154"/>
        <end position="177"/>
    </location>
</feature>
<keyword evidence="1" id="KW-0812">Transmembrane</keyword>
<gene>
    <name evidence="3" type="ORF">MNBD_GAMMA12-3119</name>
</gene>
<name>A0A3B0YH91_9ZZZZ</name>
<feature type="domain" description="Urease accessory protein UreH-like transmembrane" evidence="2">
    <location>
        <begin position="28"/>
        <end position="204"/>
    </location>
</feature>
<feature type="transmembrane region" description="Helical" evidence="1">
    <location>
        <begin position="189"/>
        <end position="207"/>
    </location>
</feature>
<dbReference type="EMBL" id="UOFL01000061">
    <property type="protein sequence ID" value="VAW74672.1"/>
    <property type="molecule type" value="Genomic_DNA"/>
</dbReference>
<feature type="transmembrane region" description="Helical" evidence="1">
    <location>
        <begin position="43"/>
        <end position="61"/>
    </location>
</feature>
<sequence length="217" mass="23755">SNNSNNIKTNTIPDIEVKFSTNDKAKRSTSIWTFSILYHLGRISSYMFAGLIAASLGMLGYNTINHPVGILIGQIVAASFMLALGLYVSKIWQGLLVLEKIGSYFWRLIAPFAQNILPINCKRKAFLAGILWGWLPCGMVYTVLIWSLSSGGLLNGAIIMLAFGLGTLPLLLSISLFSFNAAPFLHNKIVSWVSGSLLITLSLWMLVSALTGHTHQH</sequence>
<evidence type="ECO:0000259" key="2">
    <source>
        <dbReference type="Pfam" id="PF13386"/>
    </source>
</evidence>
<protein>
    <recommendedName>
        <fullName evidence="2">Urease accessory protein UreH-like transmembrane domain-containing protein</fullName>
    </recommendedName>
</protein>
<feature type="non-terminal residue" evidence="3">
    <location>
        <position position="1"/>
    </location>
</feature>
<keyword evidence="1" id="KW-0472">Membrane</keyword>
<evidence type="ECO:0000313" key="3">
    <source>
        <dbReference type="EMBL" id="VAW74672.1"/>
    </source>
</evidence>
<accession>A0A3B0YH91</accession>
<feature type="transmembrane region" description="Helical" evidence="1">
    <location>
        <begin position="68"/>
        <end position="88"/>
    </location>
</feature>
<dbReference type="Pfam" id="PF13386">
    <property type="entry name" value="DsbD_2"/>
    <property type="match status" value="1"/>
</dbReference>
<keyword evidence="1" id="KW-1133">Transmembrane helix</keyword>
<organism evidence="3">
    <name type="scientific">hydrothermal vent metagenome</name>
    <dbReference type="NCBI Taxonomy" id="652676"/>
    <lineage>
        <taxon>unclassified sequences</taxon>
        <taxon>metagenomes</taxon>
        <taxon>ecological metagenomes</taxon>
    </lineage>
</organism>
<evidence type="ECO:0000256" key="1">
    <source>
        <dbReference type="SAM" id="Phobius"/>
    </source>
</evidence>
<dbReference type="PANTHER" id="PTHR42208">
    <property type="entry name" value="HEAVY METAL TRANSPORTER-RELATED"/>
    <property type="match status" value="1"/>
</dbReference>